<sequence length="146" mass="16543">MGHRVTIDAPPELVWDFIADFEGWKGWNPLYQETFGHAEEGGQLRFVVHLAGMKPHRGKAQVHKVRQNELLEYGLSGLGGLLRTMRFIELHELSPTRCQVVNGEIMGGPLGRLVSRSLATKVSQGLRDMNEALKSVAERKWRERPM</sequence>
<evidence type="ECO:0000313" key="1">
    <source>
        <dbReference type="EMBL" id="MEW9856156.1"/>
    </source>
</evidence>
<name>A0ABV3RDI2_9SPHN</name>
<dbReference type="CDD" id="cd07822">
    <property type="entry name" value="SRPBCC_4"/>
    <property type="match status" value="1"/>
</dbReference>
<dbReference type="RefSeq" id="WP_367774466.1">
    <property type="nucleotide sequence ID" value="NZ_JBFNXR010000050.1"/>
</dbReference>
<evidence type="ECO:0000313" key="2">
    <source>
        <dbReference type="Proteomes" id="UP001556118"/>
    </source>
</evidence>
<dbReference type="Proteomes" id="UP001556118">
    <property type="component" value="Unassembled WGS sequence"/>
</dbReference>
<proteinExistence type="predicted"/>
<accession>A0ABV3RDI2</accession>
<comment type="caution">
    <text evidence="1">The sequence shown here is derived from an EMBL/GenBank/DDBJ whole genome shotgun (WGS) entry which is preliminary data.</text>
</comment>
<dbReference type="EMBL" id="JBFNXR010000050">
    <property type="protein sequence ID" value="MEW9856156.1"/>
    <property type="molecule type" value="Genomic_DNA"/>
</dbReference>
<dbReference type="Pfam" id="PF10604">
    <property type="entry name" value="Polyketide_cyc2"/>
    <property type="match status" value="1"/>
</dbReference>
<reference evidence="1 2" key="1">
    <citation type="submission" date="2024-06" db="EMBL/GenBank/DDBJ databases">
        <title>Novosphingobium rhizovicinus M1R2S20.</title>
        <authorList>
            <person name="Sun J.-Q."/>
        </authorList>
    </citation>
    <scope>NUCLEOTIDE SEQUENCE [LARGE SCALE GENOMIC DNA]</scope>
    <source>
        <strain evidence="1 2">M1R2S20</strain>
    </source>
</reference>
<gene>
    <name evidence="1" type="ORF">ABUH87_13525</name>
</gene>
<dbReference type="Gene3D" id="3.30.530.20">
    <property type="match status" value="1"/>
</dbReference>
<dbReference type="InterPro" id="IPR019587">
    <property type="entry name" value="Polyketide_cyclase/dehydratase"/>
</dbReference>
<dbReference type="SUPFAM" id="SSF55961">
    <property type="entry name" value="Bet v1-like"/>
    <property type="match status" value="1"/>
</dbReference>
<dbReference type="InterPro" id="IPR023393">
    <property type="entry name" value="START-like_dom_sf"/>
</dbReference>
<keyword evidence="2" id="KW-1185">Reference proteome</keyword>
<protein>
    <submittedName>
        <fullName evidence="1">SRPBCC family protein</fullName>
    </submittedName>
</protein>
<organism evidence="1 2">
    <name type="scientific">Novosphingobium rhizovicinum</name>
    <dbReference type="NCBI Taxonomy" id="3228928"/>
    <lineage>
        <taxon>Bacteria</taxon>
        <taxon>Pseudomonadati</taxon>
        <taxon>Pseudomonadota</taxon>
        <taxon>Alphaproteobacteria</taxon>
        <taxon>Sphingomonadales</taxon>
        <taxon>Sphingomonadaceae</taxon>
        <taxon>Novosphingobium</taxon>
    </lineage>
</organism>